<dbReference type="PANTHER" id="PTHR44591">
    <property type="entry name" value="STRESS RESPONSE REGULATOR PROTEIN 1"/>
    <property type="match status" value="1"/>
</dbReference>
<dbReference type="PANTHER" id="PTHR44591:SF3">
    <property type="entry name" value="RESPONSE REGULATORY DOMAIN-CONTAINING PROTEIN"/>
    <property type="match status" value="1"/>
</dbReference>
<keyword evidence="5" id="KW-1185">Reference proteome</keyword>
<dbReference type="InterPro" id="IPR001789">
    <property type="entry name" value="Sig_transdc_resp-reg_receiver"/>
</dbReference>
<dbReference type="Pfam" id="PF00072">
    <property type="entry name" value="Response_reg"/>
    <property type="match status" value="1"/>
</dbReference>
<evidence type="ECO:0000313" key="4">
    <source>
        <dbReference type="EMBL" id="MBT1071648.1"/>
    </source>
</evidence>
<evidence type="ECO:0000256" key="1">
    <source>
        <dbReference type="ARBA" id="ARBA00022553"/>
    </source>
</evidence>
<dbReference type="RefSeq" id="WP_214297645.1">
    <property type="nucleotide sequence ID" value="NZ_JAHDYS010000006.1"/>
</dbReference>
<keyword evidence="1 2" id="KW-0597">Phosphoprotein</keyword>
<protein>
    <submittedName>
        <fullName evidence="4">Response regulator</fullName>
    </submittedName>
</protein>
<dbReference type="EMBL" id="JAHDYS010000006">
    <property type="protein sequence ID" value="MBT1071648.1"/>
    <property type="molecule type" value="Genomic_DNA"/>
</dbReference>
<evidence type="ECO:0000256" key="2">
    <source>
        <dbReference type="PROSITE-ProRule" id="PRU00169"/>
    </source>
</evidence>
<dbReference type="SUPFAM" id="SSF52172">
    <property type="entry name" value="CheY-like"/>
    <property type="match status" value="1"/>
</dbReference>
<reference evidence="4 5" key="1">
    <citation type="submission" date="2021-05" db="EMBL/GenBank/DDBJ databases">
        <title>The draft genome of Geobacter chapellei DSM 13688.</title>
        <authorList>
            <person name="Xu Z."/>
            <person name="Masuda Y."/>
            <person name="Itoh H."/>
            <person name="Senoo K."/>
        </authorList>
    </citation>
    <scope>NUCLEOTIDE SEQUENCE [LARGE SCALE GENOMIC DNA]</scope>
    <source>
        <strain evidence="4 5">DSM 13688</strain>
    </source>
</reference>
<feature type="domain" description="Response regulatory" evidence="3">
    <location>
        <begin position="5"/>
        <end position="121"/>
    </location>
</feature>
<dbReference type="InterPro" id="IPR011006">
    <property type="entry name" value="CheY-like_superfamily"/>
</dbReference>
<feature type="modified residue" description="4-aspartylphosphate" evidence="2">
    <location>
        <position position="54"/>
    </location>
</feature>
<comment type="caution">
    <text evidence="4">The sequence shown here is derived from an EMBL/GenBank/DDBJ whole genome shotgun (WGS) entry which is preliminary data.</text>
</comment>
<name>A0ABS5U7M9_9BACT</name>
<organism evidence="4 5">
    <name type="scientific">Pelotalea chapellei</name>
    <dbReference type="NCBI Taxonomy" id="44671"/>
    <lineage>
        <taxon>Bacteria</taxon>
        <taxon>Pseudomonadati</taxon>
        <taxon>Thermodesulfobacteriota</taxon>
        <taxon>Desulfuromonadia</taxon>
        <taxon>Geobacterales</taxon>
        <taxon>Geobacteraceae</taxon>
        <taxon>Pelotalea</taxon>
    </lineage>
</organism>
<dbReference type="Gene3D" id="3.40.50.2300">
    <property type="match status" value="1"/>
</dbReference>
<proteinExistence type="predicted"/>
<dbReference type="PROSITE" id="PS50110">
    <property type="entry name" value="RESPONSE_REGULATORY"/>
    <property type="match status" value="1"/>
</dbReference>
<gene>
    <name evidence="4" type="ORF">KJB30_07625</name>
</gene>
<sequence length="130" mass="14297">MNKKRILVVEDEESLLKLETILLTVKGYEVTGAVDGNDALVKLASARFDLVLLDIMLPDIDGFEVCRRIKASPSWSTIPVVMLTAKKTQEDQLRGIECGASSYLTKPFKSAMIIEVIEGLLNRAGTSVEI</sequence>
<dbReference type="Proteomes" id="UP000784128">
    <property type="component" value="Unassembled WGS sequence"/>
</dbReference>
<evidence type="ECO:0000313" key="5">
    <source>
        <dbReference type="Proteomes" id="UP000784128"/>
    </source>
</evidence>
<accession>A0ABS5U7M9</accession>
<dbReference type="SMART" id="SM00448">
    <property type="entry name" value="REC"/>
    <property type="match status" value="1"/>
</dbReference>
<dbReference type="InterPro" id="IPR050595">
    <property type="entry name" value="Bact_response_regulator"/>
</dbReference>
<evidence type="ECO:0000259" key="3">
    <source>
        <dbReference type="PROSITE" id="PS50110"/>
    </source>
</evidence>